<dbReference type="STRING" id="880724.Metig_1083"/>
<keyword evidence="3" id="KW-1185">Reference proteome</keyword>
<dbReference type="KEGG" id="mig:Metig_1083"/>
<dbReference type="HOGENOM" id="CLU_094842_1_0_2"/>
<dbReference type="AlphaFoldDB" id="F6BDR1"/>
<accession>F6BDR1</accession>
<dbReference type="PROSITE" id="PS51671">
    <property type="entry name" value="ACT"/>
    <property type="match status" value="1"/>
</dbReference>
<organism evidence="3">
    <name type="scientific">Methanotorris igneus (strain DSM 5666 / JCM 11834 / Kol 5)</name>
    <dbReference type="NCBI Taxonomy" id="880724"/>
    <lineage>
        <taxon>Archaea</taxon>
        <taxon>Methanobacteriati</taxon>
        <taxon>Methanobacteriota</taxon>
        <taxon>Methanomada group</taxon>
        <taxon>Methanococci</taxon>
        <taxon>Methanococcales</taxon>
        <taxon>Methanocaldococcaceae</taxon>
        <taxon>Methanotorris</taxon>
    </lineage>
</organism>
<protein>
    <submittedName>
        <fullName evidence="2">Amino acid-binding ACT domain protein</fullName>
    </submittedName>
</protein>
<dbReference type="InterPro" id="IPR002912">
    <property type="entry name" value="ACT_dom"/>
</dbReference>
<gene>
    <name evidence="2" type="ordered locus">Metig_1083</name>
</gene>
<sequence length="159" mass="18029">MITLDLELKDIPGELIKALTPISKLGANIISVIHLREQKSNGRVPVKVVIDNVDNEKLKKIVDELEKHDVIVAKIGDDERKINLDVVVIGHVVDTDVRDTIDRINEIGLVVDLDLIMPDPYKESSARMRIVIDKEKLEELYNLLDKISKEKDLLFIKSC</sequence>
<dbReference type="Proteomes" id="UP000009227">
    <property type="component" value="Chromosome"/>
</dbReference>
<name>F6BDR1_METIK</name>
<dbReference type="EMBL" id="CP002737">
    <property type="protein sequence ID" value="AEF96622.1"/>
    <property type="molecule type" value="Genomic_DNA"/>
</dbReference>
<dbReference type="GeneID" id="10643937"/>
<dbReference type="SUPFAM" id="SSF55021">
    <property type="entry name" value="ACT-like"/>
    <property type="match status" value="1"/>
</dbReference>
<proteinExistence type="predicted"/>
<dbReference type="RefSeq" id="WP_013799223.1">
    <property type="nucleotide sequence ID" value="NC_015562.1"/>
</dbReference>
<feature type="domain" description="ACT" evidence="1">
    <location>
        <begin position="3"/>
        <end position="80"/>
    </location>
</feature>
<dbReference type="CDD" id="cd04886">
    <property type="entry name" value="ACT_ThrD-II-like"/>
    <property type="match status" value="1"/>
</dbReference>
<dbReference type="InterPro" id="IPR044561">
    <property type="entry name" value="ACT_ThrD-II-like"/>
</dbReference>
<dbReference type="OrthoDB" id="60296at2157"/>
<dbReference type="InterPro" id="IPR045865">
    <property type="entry name" value="ACT-like_dom_sf"/>
</dbReference>
<evidence type="ECO:0000259" key="1">
    <source>
        <dbReference type="PROSITE" id="PS51671"/>
    </source>
</evidence>
<reference evidence="2 3" key="1">
    <citation type="submission" date="2011-05" db="EMBL/GenBank/DDBJ databases">
        <title>Complete sequence of Methanotorris igneus Kol 5.</title>
        <authorList>
            <consortium name="US DOE Joint Genome Institute"/>
            <person name="Lucas S."/>
            <person name="Han J."/>
            <person name="Lapidus A."/>
            <person name="Cheng J.-F."/>
            <person name="Goodwin L."/>
            <person name="Pitluck S."/>
            <person name="Peters L."/>
            <person name="Mikhailova N."/>
            <person name="Chertkov O."/>
            <person name="Han C."/>
            <person name="Tapia R."/>
            <person name="Land M."/>
            <person name="Hauser L."/>
            <person name="Kyrpides N."/>
            <person name="Ivanova N."/>
            <person name="Pagani I."/>
            <person name="Sieprawska-Lupa M."/>
            <person name="Whitman W."/>
            <person name="Woyke T."/>
        </authorList>
    </citation>
    <scope>NUCLEOTIDE SEQUENCE [LARGE SCALE GENOMIC DNA]</scope>
    <source>
        <strain evidence="3">DSM 5666 / JCM 11834 / Kol 5</strain>
    </source>
</reference>
<evidence type="ECO:0000313" key="3">
    <source>
        <dbReference type="Proteomes" id="UP000009227"/>
    </source>
</evidence>
<evidence type="ECO:0000313" key="2">
    <source>
        <dbReference type="EMBL" id="AEF96622.1"/>
    </source>
</evidence>